<dbReference type="GO" id="GO:0016491">
    <property type="term" value="F:oxidoreductase activity"/>
    <property type="evidence" value="ECO:0007669"/>
    <property type="project" value="InterPro"/>
</dbReference>
<name>M7TA30_EUTLA</name>
<dbReference type="OrthoDB" id="2519291at2759"/>
<dbReference type="HOGENOM" id="CLU_2775932_0_0_1"/>
<comment type="similarity">
    <text evidence="1">Belongs to the tpcK family.</text>
</comment>
<organism evidence="3 4">
    <name type="scientific">Eutypa lata (strain UCR-EL1)</name>
    <name type="common">Grapevine dieback disease fungus</name>
    <name type="synonym">Eutypa armeniacae</name>
    <dbReference type="NCBI Taxonomy" id="1287681"/>
    <lineage>
        <taxon>Eukaryota</taxon>
        <taxon>Fungi</taxon>
        <taxon>Dikarya</taxon>
        <taxon>Ascomycota</taxon>
        <taxon>Pezizomycotina</taxon>
        <taxon>Sordariomycetes</taxon>
        <taxon>Xylariomycetidae</taxon>
        <taxon>Xylariales</taxon>
        <taxon>Diatrypaceae</taxon>
        <taxon>Eutypa</taxon>
    </lineage>
</organism>
<dbReference type="Pfam" id="PF07110">
    <property type="entry name" value="EthD"/>
    <property type="match status" value="1"/>
</dbReference>
<keyword evidence="4" id="KW-1185">Reference proteome</keyword>
<evidence type="ECO:0000313" key="4">
    <source>
        <dbReference type="Proteomes" id="UP000012174"/>
    </source>
</evidence>
<dbReference type="EMBL" id="KB706597">
    <property type="protein sequence ID" value="EMR66701.1"/>
    <property type="molecule type" value="Genomic_DNA"/>
</dbReference>
<dbReference type="Gene3D" id="3.30.70.100">
    <property type="match status" value="1"/>
</dbReference>
<dbReference type="AlphaFoldDB" id="M7TA30"/>
<dbReference type="SUPFAM" id="SSF54909">
    <property type="entry name" value="Dimeric alpha+beta barrel"/>
    <property type="match status" value="1"/>
</dbReference>
<dbReference type="InterPro" id="IPR009799">
    <property type="entry name" value="EthD_dom"/>
</dbReference>
<evidence type="ECO:0000313" key="3">
    <source>
        <dbReference type="EMBL" id="EMR66701.1"/>
    </source>
</evidence>
<dbReference type="Proteomes" id="UP000012174">
    <property type="component" value="Unassembled WGS sequence"/>
</dbReference>
<dbReference type="KEGG" id="ela:UCREL1_6305"/>
<protein>
    <recommendedName>
        <fullName evidence="2">EthD domain-containing protein</fullName>
    </recommendedName>
</protein>
<reference evidence="4" key="1">
    <citation type="journal article" date="2013" name="Genome Announc.">
        <title>Draft genome sequence of the grapevine dieback fungus Eutypa lata UCR-EL1.</title>
        <authorList>
            <person name="Blanco-Ulate B."/>
            <person name="Rolshausen P.E."/>
            <person name="Cantu D."/>
        </authorList>
    </citation>
    <scope>NUCLEOTIDE SEQUENCE [LARGE SCALE GENOMIC DNA]</scope>
    <source>
        <strain evidence="4">UCR-EL1</strain>
    </source>
</reference>
<evidence type="ECO:0000259" key="2">
    <source>
        <dbReference type="Pfam" id="PF07110"/>
    </source>
</evidence>
<sequence>MTVSILLLAYRKPGTTPEQFQAYYEEKHVGLIKELAGEDYPLSHTRRYIQRVEGAGTTERNAKYPATGK</sequence>
<proteinExistence type="inferred from homology"/>
<evidence type="ECO:0000256" key="1">
    <source>
        <dbReference type="ARBA" id="ARBA00005986"/>
    </source>
</evidence>
<feature type="domain" description="EthD" evidence="2">
    <location>
        <begin position="12"/>
        <end position="64"/>
    </location>
</feature>
<dbReference type="InterPro" id="IPR011008">
    <property type="entry name" value="Dimeric_a/b-barrel"/>
</dbReference>
<accession>M7TA30</accession>
<gene>
    <name evidence="3" type="ORF">UCREL1_6305</name>
</gene>